<keyword evidence="13" id="KW-1185">Reference proteome</keyword>
<comment type="subunit">
    <text evidence="9">Homodimer.</text>
</comment>
<dbReference type="Pfam" id="PF00591">
    <property type="entry name" value="Glycos_transf_3"/>
    <property type="match status" value="1"/>
</dbReference>
<evidence type="ECO:0000256" key="6">
    <source>
        <dbReference type="ARBA" id="ARBA00023141"/>
    </source>
</evidence>
<evidence type="ECO:0000256" key="7">
    <source>
        <dbReference type="ARBA" id="ARBA00052328"/>
    </source>
</evidence>
<feature type="binding site" evidence="9">
    <location>
        <position position="96"/>
    </location>
    <ligand>
        <name>5-phospho-alpha-D-ribose 1-diphosphate</name>
        <dbReference type="ChEBI" id="CHEBI:58017"/>
    </ligand>
</feature>
<comment type="similarity">
    <text evidence="9">Belongs to the anthranilate phosphoribosyltransferase family.</text>
</comment>
<keyword evidence="9" id="KW-0479">Metal-binding</keyword>
<evidence type="ECO:0000256" key="4">
    <source>
        <dbReference type="ARBA" id="ARBA00022679"/>
    </source>
</evidence>
<dbReference type="GO" id="GO:0004048">
    <property type="term" value="F:anthranilate phosphoribosyltransferase activity"/>
    <property type="evidence" value="ECO:0007669"/>
    <property type="project" value="UniProtKB-UniRule"/>
</dbReference>
<feature type="domain" description="Glycosyl transferase family 3" evidence="10">
    <location>
        <begin position="90"/>
        <end position="345"/>
    </location>
</feature>
<evidence type="ECO:0000313" key="13">
    <source>
        <dbReference type="Proteomes" id="UP000657385"/>
    </source>
</evidence>
<dbReference type="FunFam" id="3.40.1030.10:FF:000002">
    <property type="entry name" value="Anthranilate phosphoribosyltransferase"/>
    <property type="match status" value="1"/>
</dbReference>
<evidence type="ECO:0000313" key="12">
    <source>
        <dbReference type="EMBL" id="MBF9071062.1"/>
    </source>
</evidence>
<dbReference type="GO" id="GO:0000162">
    <property type="term" value="P:L-tryptophan biosynthetic process"/>
    <property type="evidence" value="ECO:0007669"/>
    <property type="project" value="UniProtKB-UniRule"/>
</dbReference>
<gene>
    <name evidence="9 12" type="primary">trpD</name>
    <name evidence="12" type="ORF">I2501_23880</name>
</gene>
<feature type="binding site" evidence="9">
    <location>
        <position position="136"/>
    </location>
    <ligand>
        <name>5-phospho-alpha-D-ribose 1-diphosphate</name>
        <dbReference type="ChEBI" id="CHEBI:58017"/>
    </ligand>
</feature>
<dbReference type="PANTHER" id="PTHR43285">
    <property type="entry name" value="ANTHRANILATE PHOSPHORIBOSYLTRANSFERASE"/>
    <property type="match status" value="1"/>
</dbReference>
<keyword evidence="4 9" id="KW-0808">Transferase</keyword>
<feature type="domain" description="Glycosyl transferase family 3 N-terminal" evidence="11">
    <location>
        <begin position="21"/>
        <end position="82"/>
    </location>
</feature>
<feature type="binding site" evidence="9">
    <location>
        <position position="96"/>
    </location>
    <ligand>
        <name>anthranilate</name>
        <dbReference type="ChEBI" id="CHEBI:16567"/>
        <label>1</label>
    </ligand>
</feature>
<dbReference type="InterPro" id="IPR000312">
    <property type="entry name" value="Glycosyl_Trfase_fam3"/>
</dbReference>
<comment type="function">
    <text evidence="9">Catalyzes the transfer of the phosphoribosyl group of 5-phosphorylribose-1-pyrophosphate (PRPP) to anthranilate to yield N-(5'-phosphoribosyl)-anthranilate (PRA).</text>
</comment>
<dbReference type="Pfam" id="PF02885">
    <property type="entry name" value="Glycos_trans_3N"/>
    <property type="match status" value="1"/>
</dbReference>
<feature type="binding site" evidence="9">
    <location>
        <begin position="99"/>
        <end position="100"/>
    </location>
    <ligand>
        <name>5-phospho-alpha-D-ribose 1-diphosphate</name>
        <dbReference type="ChEBI" id="CHEBI:58017"/>
    </ligand>
</feature>
<dbReference type="RefSeq" id="WP_196196218.1">
    <property type="nucleotide sequence ID" value="NZ_JADPRT010000010.1"/>
</dbReference>
<dbReference type="SUPFAM" id="SSF47648">
    <property type="entry name" value="Nucleoside phosphorylase/phosphoribosyltransferase N-terminal domain"/>
    <property type="match status" value="1"/>
</dbReference>
<feature type="binding site" evidence="9">
    <location>
        <position position="182"/>
    </location>
    <ligand>
        <name>anthranilate</name>
        <dbReference type="ChEBI" id="CHEBI:16567"/>
        <label>2</label>
    </ligand>
</feature>
<keyword evidence="6 9" id="KW-0057">Aromatic amino acid biosynthesis</keyword>
<feature type="binding site" evidence="9">
    <location>
        <position position="108"/>
    </location>
    <ligand>
        <name>Mg(2+)</name>
        <dbReference type="ChEBI" id="CHEBI:18420"/>
        <label>1</label>
    </ligand>
</feature>
<protein>
    <recommendedName>
        <fullName evidence="9">Anthranilate phosphoribosyltransferase</fullName>
        <ecNumber evidence="9">2.4.2.18</ecNumber>
    </recommendedName>
</protein>
<feature type="binding site" evidence="9">
    <location>
        <begin position="124"/>
        <end position="132"/>
    </location>
    <ligand>
        <name>5-phospho-alpha-D-ribose 1-diphosphate</name>
        <dbReference type="ChEBI" id="CHEBI:58017"/>
    </ligand>
</feature>
<feature type="binding site" evidence="9">
    <location>
        <position position="241"/>
    </location>
    <ligand>
        <name>Mg(2+)</name>
        <dbReference type="ChEBI" id="CHEBI:18420"/>
        <label>2</label>
    </ligand>
</feature>
<evidence type="ECO:0000256" key="5">
    <source>
        <dbReference type="ARBA" id="ARBA00022822"/>
    </source>
</evidence>
<dbReference type="EC" id="2.4.2.18" evidence="9"/>
<dbReference type="InterPro" id="IPR035902">
    <property type="entry name" value="Nuc_phospho_transferase"/>
</dbReference>
<evidence type="ECO:0000256" key="9">
    <source>
        <dbReference type="HAMAP-Rule" id="MF_00211"/>
    </source>
</evidence>
<comment type="catalytic activity">
    <reaction evidence="7 9">
        <text>N-(5-phospho-beta-D-ribosyl)anthranilate + diphosphate = 5-phospho-alpha-D-ribose 1-diphosphate + anthranilate</text>
        <dbReference type="Rhea" id="RHEA:11768"/>
        <dbReference type="ChEBI" id="CHEBI:16567"/>
        <dbReference type="ChEBI" id="CHEBI:18277"/>
        <dbReference type="ChEBI" id="CHEBI:33019"/>
        <dbReference type="ChEBI" id="CHEBI:58017"/>
        <dbReference type="EC" id="2.4.2.18"/>
    </reaction>
</comment>
<name>A0A931B7U5_9ACTN</name>
<dbReference type="Gene3D" id="3.40.1030.10">
    <property type="entry name" value="Nucleoside phosphorylase/phosphoribosyltransferase catalytic domain"/>
    <property type="match status" value="1"/>
</dbReference>
<dbReference type="SUPFAM" id="SSF52418">
    <property type="entry name" value="Nucleoside phosphorylase/phosphoribosyltransferase catalytic domain"/>
    <property type="match status" value="1"/>
</dbReference>
<feature type="binding site" evidence="9">
    <location>
        <position position="104"/>
    </location>
    <ligand>
        <name>5-phospho-alpha-D-ribose 1-diphosphate</name>
        <dbReference type="ChEBI" id="CHEBI:58017"/>
    </ligand>
</feature>
<dbReference type="Proteomes" id="UP000657385">
    <property type="component" value="Unassembled WGS sequence"/>
</dbReference>
<evidence type="ECO:0000256" key="3">
    <source>
        <dbReference type="ARBA" id="ARBA00022676"/>
    </source>
</evidence>
<dbReference type="InterPro" id="IPR017459">
    <property type="entry name" value="Glycosyl_Trfase_fam3_N_dom"/>
</dbReference>
<dbReference type="NCBIfam" id="TIGR01245">
    <property type="entry name" value="trpD"/>
    <property type="match status" value="1"/>
</dbReference>
<keyword evidence="3 9" id="KW-0328">Glycosyltransferase</keyword>
<evidence type="ECO:0000256" key="1">
    <source>
        <dbReference type="ARBA" id="ARBA00004907"/>
    </source>
</evidence>
<dbReference type="InterPro" id="IPR036320">
    <property type="entry name" value="Glycosyl_Trfase_fam3_N_dom_sf"/>
</dbReference>
<evidence type="ECO:0000259" key="10">
    <source>
        <dbReference type="Pfam" id="PF00591"/>
    </source>
</evidence>
<evidence type="ECO:0000256" key="2">
    <source>
        <dbReference type="ARBA" id="ARBA00022605"/>
    </source>
</evidence>
<comment type="caution">
    <text evidence="9">Lacks conserved residue(s) required for the propagation of feature annotation.</text>
</comment>
<comment type="similarity">
    <text evidence="8">In the C-terminal section; belongs to the anthranilate phosphoribosyltransferase family.</text>
</comment>
<evidence type="ECO:0000259" key="11">
    <source>
        <dbReference type="Pfam" id="PF02885"/>
    </source>
</evidence>
<keyword evidence="2 9" id="KW-0028">Amino-acid biosynthesis</keyword>
<feature type="binding site" evidence="9">
    <location>
        <position position="241"/>
    </location>
    <ligand>
        <name>Mg(2+)</name>
        <dbReference type="ChEBI" id="CHEBI:18420"/>
        <label>1</label>
    </ligand>
</feature>
<dbReference type="InterPro" id="IPR005940">
    <property type="entry name" value="Anthranilate_Pribosyl_Tfrase"/>
</dbReference>
<organism evidence="12 13">
    <name type="scientific">Streptacidiphilus fuscans</name>
    <dbReference type="NCBI Taxonomy" id="2789292"/>
    <lineage>
        <taxon>Bacteria</taxon>
        <taxon>Bacillati</taxon>
        <taxon>Actinomycetota</taxon>
        <taxon>Actinomycetes</taxon>
        <taxon>Kitasatosporales</taxon>
        <taxon>Streptomycetaceae</taxon>
        <taxon>Streptacidiphilus</taxon>
    </lineage>
</organism>
<dbReference type="AlphaFoldDB" id="A0A931B7U5"/>
<comment type="caution">
    <text evidence="12">The sequence shown here is derived from an EMBL/GenBank/DDBJ whole genome shotgun (WGS) entry which is preliminary data.</text>
</comment>
<sequence length="358" mass="37353">MVHSNPAFGGDDPARVRTWPDVLMPLLSGEDLSAADTAWAMDQIFSGEATPAQVAGFMVAMRAKGETVEEITGLVEAMYAHATVIEVPGPAVDIVGTGGDRAKTVNISTMSAIVAAGAGARIAKHGNRAASSASGATDVLEKLGVNLALTPRRVAEVAVETGITYCPAPVFHPSMRHAATARAELRVPTFFNLLGPLTNPARVGANAVGCFDRRMAGLIAGVLARRGNSSLVFRGDDGLDELTITTTSTVWRVREGEVEQFVFDPREVGIDFAPIEALRGADASFNAEVARRVLAGERGPVRDAVVLNSASALVALEQGGSTASFVEQMRGAMLRTAESIDSGAAERKLAQWSAATAA</sequence>
<feature type="binding site" evidence="9">
    <location>
        <begin position="106"/>
        <end position="109"/>
    </location>
    <ligand>
        <name>5-phospho-alpha-D-ribose 1-diphosphate</name>
        <dbReference type="ChEBI" id="CHEBI:58017"/>
    </ligand>
</feature>
<accession>A0A931B7U5</accession>
<dbReference type="GO" id="GO:0005829">
    <property type="term" value="C:cytosol"/>
    <property type="evidence" value="ECO:0007669"/>
    <property type="project" value="TreeGrafter"/>
</dbReference>
<dbReference type="Gene3D" id="1.20.970.10">
    <property type="entry name" value="Transferase, Pyrimidine Nucleoside Phosphorylase, Chain C"/>
    <property type="match status" value="1"/>
</dbReference>
<comment type="cofactor">
    <cofactor evidence="9">
        <name>Mg(2+)</name>
        <dbReference type="ChEBI" id="CHEBI:18420"/>
    </cofactor>
    <text evidence="9">Binds 2 magnesium ions per monomer.</text>
</comment>
<proteinExistence type="inferred from homology"/>
<dbReference type="GO" id="GO:0000287">
    <property type="term" value="F:magnesium ion binding"/>
    <property type="evidence" value="ECO:0007669"/>
    <property type="project" value="UniProtKB-UniRule"/>
</dbReference>
<evidence type="ECO:0000256" key="8">
    <source>
        <dbReference type="ARBA" id="ARBA00061188"/>
    </source>
</evidence>
<dbReference type="EMBL" id="JADPRT010000010">
    <property type="protein sequence ID" value="MBF9071062.1"/>
    <property type="molecule type" value="Genomic_DNA"/>
</dbReference>
<feature type="binding site" evidence="9">
    <location>
        <position position="240"/>
    </location>
    <ligand>
        <name>Mg(2+)</name>
        <dbReference type="ChEBI" id="CHEBI:18420"/>
        <label>2</label>
    </ligand>
</feature>
<dbReference type="HAMAP" id="MF_00211">
    <property type="entry name" value="TrpD"/>
    <property type="match status" value="1"/>
</dbReference>
<feature type="binding site" evidence="9">
    <location>
        <position position="127"/>
    </location>
    <ligand>
        <name>anthranilate</name>
        <dbReference type="ChEBI" id="CHEBI:16567"/>
        <label>1</label>
    </ligand>
</feature>
<keyword evidence="9" id="KW-0460">Magnesium</keyword>
<keyword evidence="5 9" id="KW-0822">Tryptophan biosynthesis</keyword>
<reference evidence="12" key="1">
    <citation type="submission" date="2020-11" db="EMBL/GenBank/DDBJ databases">
        <title>Isolation and identification of active actinomycetes.</title>
        <authorList>
            <person name="Yu B."/>
        </authorList>
    </citation>
    <scope>NUCLEOTIDE SEQUENCE</scope>
    <source>
        <strain evidence="12">NEAU-YB345</strain>
    </source>
</reference>
<comment type="pathway">
    <text evidence="1 9">Amino-acid biosynthesis; L-tryptophan biosynthesis; L-tryptophan from chorismate: step 2/5.</text>
</comment>
<dbReference type="PANTHER" id="PTHR43285:SF2">
    <property type="entry name" value="ANTHRANILATE PHOSPHORIBOSYLTRANSFERASE"/>
    <property type="match status" value="1"/>
</dbReference>